<dbReference type="eggNOG" id="KOG1849">
    <property type="taxonomic scope" value="Eukaryota"/>
</dbReference>
<feature type="coiled-coil region" evidence="5">
    <location>
        <begin position="657"/>
        <end position="684"/>
    </location>
</feature>
<gene>
    <name evidence="7" type="ORF">EDI_265930</name>
</gene>
<keyword evidence="7" id="KW-0808">Transferase</keyword>
<dbReference type="InterPro" id="IPR011990">
    <property type="entry name" value="TPR-like_helical_dom_sf"/>
</dbReference>
<dbReference type="EC" id="3.4.22.49" evidence="2"/>
<dbReference type="GeneID" id="5880754"/>
<dbReference type="GO" id="GO:0051307">
    <property type="term" value="P:meiotic chromosome separation"/>
    <property type="evidence" value="ECO:0007669"/>
    <property type="project" value="TreeGrafter"/>
</dbReference>
<comment type="catalytic activity">
    <reaction evidence="1">
        <text>All bonds known to be hydrolyzed by this endopeptidase have arginine in P1 and an acidic residue in P4. P6 is often occupied by an acidic residue or by a hydroxy-amino-acid residue, the phosphorylation of which enhances cleavage.</text>
        <dbReference type="EC" id="3.4.22.49"/>
    </reaction>
</comment>
<dbReference type="GO" id="GO:0008168">
    <property type="term" value="F:methyltransferase activity"/>
    <property type="evidence" value="ECO:0007669"/>
    <property type="project" value="UniProtKB-KW"/>
</dbReference>
<keyword evidence="3 7" id="KW-0378">Hydrolase</keyword>
<dbReference type="InterPro" id="IPR030397">
    <property type="entry name" value="SEPARIN_core_dom"/>
</dbReference>
<organism evidence="8">
    <name type="scientific">Entamoeba dispar (strain ATCC PRA-260 / SAW760)</name>
    <dbReference type="NCBI Taxonomy" id="370354"/>
    <lineage>
        <taxon>Eukaryota</taxon>
        <taxon>Amoebozoa</taxon>
        <taxon>Evosea</taxon>
        <taxon>Archamoebae</taxon>
        <taxon>Mastigamoebida</taxon>
        <taxon>Entamoebidae</taxon>
        <taxon>Entamoeba</taxon>
    </lineage>
</organism>
<dbReference type="PROSITE" id="PS51700">
    <property type="entry name" value="SEPARIN"/>
    <property type="match status" value="1"/>
</dbReference>
<keyword evidence="5" id="KW-0175">Coiled coil</keyword>
<evidence type="ECO:0000259" key="6">
    <source>
        <dbReference type="PROSITE" id="PS51700"/>
    </source>
</evidence>
<evidence type="ECO:0000313" key="7">
    <source>
        <dbReference type="EMBL" id="EDR27998.1"/>
    </source>
</evidence>
<dbReference type="KEGG" id="edi:EDI_265930"/>
<evidence type="ECO:0000256" key="1">
    <source>
        <dbReference type="ARBA" id="ARBA00000451"/>
    </source>
</evidence>
<dbReference type="InterPro" id="IPR005314">
    <property type="entry name" value="Peptidase_C50"/>
</dbReference>
<feature type="domain" description="Peptidase C50" evidence="6">
    <location>
        <begin position="1322"/>
        <end position="1416"/>
    </location>
</feature>
<dbReference type="GO" id="GO:0006508">
    <property type="term" value="P:proteolysis"/>
    <property type="evidence" value="ECO:0007669"/>
    <property type="project" value="InterPro"/>
</dbReference>
<dbReference type="OrthoDB" id="30464at2759"/>
<dbReference type="GO" id="GO:0072686">
    <property type="term" value="C:mitotic spindle"/>
    <property type="evidence" value="ECO:0007669"/>
    <property type="project" value="TreeGrafter"/>
</dbReference>
<dbReference type="InterPro" id="IPR019734">
    <property type="entry name" value="TPR_rpt"/>
</dbReference>
<evidence type="ECO:0000256" key="2">
    <source>
        <dbReference type="ARBA" id="ARBA00012489"/>
    </source>
</evidence>
<dbReference type="PANTHER" id="PTHR12792:SF0">
    <property type="entry name" value="SEPARIN"/>
    <property type="match status" value="1"/>
</dbReference>
<dbReference type="GO" id="GO:0005634">
    <property type="term" value="C:nucleus"/>
    <property type="evidence" value="ECO:0007669"/>
    <property type="project" value="InterPro"/>
</dbReference>
<dbReference type="Gene3D" id="1.25.40.10">
    <property type="entry name" value="Tetratricopeptide repeat domain"/>
    <property type="match status" value="1"/>
</dbReference>
<dbReference type="VEuPathDB" id="AmoebaDB:EDI_265930"/>
<evidence type="ECO:0000256" key="5">
    <source>
        <dbReference type="SAM" id="Coils"/>
    </source>
</evidence>
<sequence>MEGNYYQQLIGNLVRKVFNYIVIHNIHENQIWILLIEMLNMVEHNNILNYSFKMISYEKEQGREILNFIKKEIIKMNIKEEIVISFIYCCLNKIKGTNKEYYELIQKYNIPRNSNEGLLCIHYNLLEIIECIKRKKKEEETIIYIEKNKEILNKFPKDTINPINIWKVYNFNFELIGIQTLLNEMSIYLKEEQIENNNNNKKVIEKIIEMIGLICNINEEYLIMFNNIKRIEIPKEIYFNAEIIEKFEIPKYLGKIILRITGIAIYQRISLLEITRIYRCYSGILNIKESEIINIFYTNGYKLYQEKKYLEAIIVINTLFSIKKTIFKEKEDKRIEEAEKIRMLSRKAIGKEEEGINELIEKIKKIEDKKIIEKWKIIKRIDDIINKTKEIEYCIEEILGSLERKGNKIEKEIIIEIIDIGITFEPRIINNITENKRKIIKRISQEMEKYYKEKHIIPFEVIRFKIYEIIVEKDNNINKKEKIENIIEEIKKKEEEKIYNKTKGIDILITLAKCYYFKYIINLYNIERKNNDENIIEIMKTLKYLNTINQKYNNEEINKHKMEIIPLLIIITTLFEMYGDQTNQIKCIENIKEIITKISITNEERISCYLKIIESYISMGYIKNAEIINERIEKIYKGINIEGEIIINYIMYLIMKIKIEIEKINQEDRNINNLINQINILIKEENFKKKNTEWERIIIKTKLKDVISLYYCKIGDYNKGIEYRKKTLCLMKKISEIKNKEIKTKKGIFFYTIYSFIGNIIESYLKYGWIFEIKNKYKEALMSYQEAEKIGIETGSLLRLIEIKTQKGELEMKKRNYEEAKKEFKEINNISCKIKKYVSVKRNMIMTFMELGDLYRKTNHYNTSMEYYQIAKEIIEELLQENIIETFPLILRDSTTRESLIRESLKGKIERTIIEEEEKEKEENINKEPKNISEVYQEIKNRILYKIIKLNNIKTKNNIKSIQEYKELLKSPFNSPITKACILNQIGINQIENKEIKEGNETFKKALLIAEKYCEVKLIHCIIHNILRCNNLNNKKCYYHIMSIGITYREIENIKYNKIRIEEKITIKEIDKNLPKEWTIICLSIDEIEKSIVISNINKEYNGINVRRKLKKGKENEIEKEIERIKIIKKEIEIIFSEINGKEITENDKRKHWRKVFDIDNRIKDICYSLENKVLGWLKIIFYPRNYFRTKYNDNLLYSIIKNIINKEIIEIDILYLLIIHFNKLTNEEINECLNYILGIEINPLIIEILINQFKNIKLQEKLEIQNKSILLILDKQLHCLPWESMPNFDNIMITRLPSIEPFLIQKLNNINNTIPGILFNGKRGYYIINPTHDLIKTQNKLLPLINKLNWNGIYNQIPNEDLILKALYENDIILYCGHGSGEQFIHGKKIKSLNKCGIAFLMGCNSVELNQQGDFEPSGLPIDYLQAGSPLVCGNLWSVPDNDLDNITIELLNWLNSNSSNNQYLINILNNAKKKCICRYFMGASLVCYGIPVLKKNINESIIIKDNY</sequence>
<reference evidence="8" key="1">
    <citation type="submission" date="2007-12" db="EMBL/GenBank/DDBJ databases">
        <title>Annotation of Entamoeba dispar SAW760.</title>
        <authorList>
            <person name="Lorenzi H."/>
            <person name="Inman J."/>
            <person name="Schobel S."/>
            <person name="Amedeo P."/>
            <person name="Caler E."/>
        </authorList>
    </citation>
    <scope>NUCLEOTIDE SEQUENCE [LARGE SCALE GENOMIC DNA]</scope>
    <source>
        <strain evidence="8">ATCC PRA-260 / SAW760</strain>
    </source>
</reference>
<evidence type="ECO:0000256" key="3">
    <source>
        <dbReference type="ARBA" id="ARBA00022801"/>
    </source>
</evidence>
<evidence type="ECO:0000256" key="4">
    <source>
        <dbReference type="ARBA" id="ARBA00022829"/>
    </source>
</evidence>
<dbReference type="SMART" id="SM00028">
    <property type="entry name" value="TPR"/>
    <property type="match status" value="3"/>
</dbReference>
<dbReference type="SUPFAM" id="SSF48452">
    <property type="entry name" value="TPR-like"/>
    <property type="match status" value="1"/>
</dbReference>
<dbReference type="GO" id="GO:0032259">
    <property type="term" value="P:methylation"/>
    <property type="evidence" value="ECO:0007669"/>
    <property type="project" value="UniProtKB-KW"/>
</dbReference>
<dbReference type="PANTHER" id="PTHR12792">
    <property type="entry name" value="EXTRA SPINDLE POLES 1-RELATED"/>
    <property type="match status" value="1"/>
</dbReference>
<proteinExistence type="predicted"/>
<evidence type="ECO:0000313" key="8">
    <source>
        <dbReference type="Proteomes" id="UP000008076"/>
    </source>
</evidence>
<keyword evidence="8" id="KW-1185">Reference proteome</keyword>
<protein>
    <recommendedName>
        <fullName evidence="2">separase</fullName>
        <ecNumber evidence="2">3.4.22.49</ecNumber>
    </recommendedName>
</protein>
<dbReference type="EMBL" id="DS548638">
    <property type="protein sequence ID" value="EDR27998.1"/>
    <property type="molecule type" value="Genomic_DNA"/>
</dbReference>
<dbReference type="GO" id="GO:0004197">
    <property type="term" value="F:cysteine-type endopeptidase activity"/>
    <property type="evidence" value="ECO:0007669"/>
    <property type="project" value="InterPro"/>
</dbReference>
<dbReference type="GO" id="GO:0005737">
    <property type="term" value="C:cytoplasm"/>
    <property type="evidence" value="ECO:0007669"/>
    <property type="project" value="TreeGrafter"/>
</dbReference>
<name>B0EBV3_ENTDS</name>
<keyword evidence="4" id="KW-0159">Chromosome partition</keyword>
<accession>B0EBV3</accession>
<dbReference type="RefSeq" id="XP_001735793.1">
    <property type="nucleotide sequence ID" value="XM_001735741.1"/>
</dbReference>
<dbReference type="Proteomes" id="UP000008076">
    <property type="component" value="Unassembled WGS sequence"/>
</dbReference>
<dbReference type="Pfam" id="PF03568">
    <property type="entry name" value="Separin_C"/>
    <property type="match status" value="1"/>
</dbReference>
<keyword evidence="7" id="KW-0489">Methyltransferase</keyword>
<feature type="coiled-coil region" evidence="5">
    <location>
        <begin position="800"/>
        <end position="830"/>
    </location>
</feature>
<dbReference type="OMA" id="WIFEIKN"/>